<evidence type="ECO:0000256" key="1">
    <source>
        <dbReference type="ARBA" id="ARBA00023015"/>
    </source>
</evidence>
<evidence type="ECO:0000256" key="4">
    <source>
        <dbReference type="PROSITE-ProRule" id="PRU00335"/>
    </source>
</evidence>
<dbReference type="PROSITE" id="PS50977">
    <property type="entry name" value="HTH_TETR_2"/>
    <property type="match status" value="1"/>
</dbReference>
<dbReference type="InterPro" id="IPR050109">
    <property type="entry name" value="HTH-type_TetR-like_transc_reg"/>
</dbReference>
<accession>A0ABQ1ILK0</accession>
<keyword evidence="7" id="KW-1185">Reference proteome</keyword>
<evidence type="ECO:0000259" key="5">
    <source>
        <dbReference type="PROSITE" id="PS50977"/>
    </source>
</evidence>
<protein>
    <recommendedName>
        <fullName evidence="5">HTH tetR-type domain-containing protein</fullName>
    </recommendedName>
</protein>
<feature type="domain" description="HTH tetR-type" evidence="5">
    <location>
        <begin position="21"/>
        <end position="81"/>
    </location>
</feature>
<feature type="DNA-binding region" description="H-T-H motif" evidence="4">
    <location>
        <begin position="44"/>
        <end position="63"/>
    </location>
</feature>
<dbReference type="Proteomes" id="UP000603352">
    <property type="component" value="Unassembled WGS sequence"/>
</dbReference>
<evidence type="ECO:0000313" key="6">
    <source>
        <dbReference type="EMBL" id="GGB44874.1"/>
    </source>
</evidence>
<sequence>MAEGMVTATSGRLRLMDRKRAFAREEILNAAERLLRAGDVPDFSMRALCEEAGVSFATPFNYFGSKAGILRGLAQRMFDAIIDRYSADTAVAPTGGGDAIDRAFVMGEAGCAVWLERPAMHRFLIGSMVADGPAVAGSLNGDPEEMRTRSRALWILALGAYDGIDPAMRPLAEAALPEQLAIMFRGAAALWAGGEIADDQFAAAVELSTATSLTGYVPADRRVALSGRIARAATVLAPRIATGSHSD</sequence>
<gene>
    <name evidence="6" type="ORF">GCM10011505_27710</name>
</gene>
<dbReference type="Pfam" id="PF00440">
    <property type="entry name" value="TetR_N"/>
    <property type="match status" value="1"/>
</dbReference>
<name>A0ABQ1ILK0_9PROT</name>
<dbReference type="InterPro" id="IPR001647">
    <property type="entry name" value="HTH_TetR"/>
</dbReference>
<dbReference type="EMBL" id="BMDZ01000032">
    <property type="protein sequence ID" value="GGB44874.1"/>
    <property type="molecule type" value="Genomic_DNA"/>
</dbReference>
<dbReference type="PANTHER" id="PTHR30055">
    <property type="entry name" value="HTH-TYPE TRANSCRIPTIONAL REGULATOR RUTR"/>
    <property type="match status" value="1"/>
</dbReference>
<keyword evidence="1" id="KW-0805">Transcription regulation</keyword>
<keyword evidence="3" id="KW-0804">Transcription</keyword>
<keyword evidence="2 4" id="KW-0238">DNA-binding</keyword>
<dbReference type="Gene3D" id="1.10.357.10">
    <property type="entry name" value="Tetracycline Repressor, domain 2"/>
    <property type="match status" value="1"/>
</dbReference>
<evidence type="ECO:0000313" key="7">
    <source>
        <dbReference type="Proteomes" id="UP000603352"/>
    </source>
</evidence>
<evidence type="ECO:0000256" key="2">
    <source>
        <dbReference type="ARBA" id="ARBA00023125"/>
    </source>
</evidence>
<proteinExistence type="predicted"/>
<evidence type="ECO:0000256" key="3">
    <source>
        <dbReference type="ARBA" id="ARBA00023163"/>
    </source>
</evidence>
<dbReference type="PANTHER" id="PTHR30055:SF234">
    <property type="entry name" value="HTH-TYPE TRANSCRIPTIONAL REGULATOR BETI"/>
    <property type="match status" value="1"/>
</dbReference>
<dbReference type="InterPro" id="IPR009057">
    <property type="entry name" value="Homeodomain-like_sf"/>
</dbReference>
<reference evidence="7" key="1">
    <citation type="journal article" date="2019" name="Int. J. Syst. Evol. Microbiol.">
        <title>The Global Catalogue of Microorganisms (GCM) 10K type strain sequencing project: providing services to taxonomists for standard genome sequencing and annotation.</title>
        <authorList>
            <consortium name="The Broad Institute Genomics Platform"/>
            <consortium name="The Broad Institute Genome Sequencing Center for Infectious Disease"/>
            <person name="Wu L."/>
            <person name="Ma J."/>
        </authorList>
    </citation>
    <scope>NUCLEOTIDE SEQUENCE [LARGE SCALE GENOMIC DNA]</scope>
    <source>
        <strain evidence="7">CGMCC 1.10188</strain>
    </source>
</reference>
<organism evidence="6 7">
    <name type="scientific">Tistrella bauzanensis</name>
    <dbReference type="NCBI Taxonomy" id="657419"/>
    <lineage>
        <taxon>Bacteria</taxon>
        <taxon>Pseudomonadati</taxon>
        <taxon>Pseudomonadota</taxon>
        <taxon>Alphaproteobacteria</taxon>
        <taxon>Geminicoccales</taxon>
        <taxon>Geminicoccaceae</taxon>
        <taxon>Tistrella</taxon>
    </lineage>
</organism>
<comment type="caution">
    <text evidence="6">The sequence shown here is derived from an EMBL/GenBank/DDBJ whole genome shotgun (WGS) entry which is preliminary data.</text>
</comment>
<dbReference type="SUPFAM" id="SSF46689">
    <property type="entry name" value="Homeodomain-like"/>
    <property type="match status" value="1"/>
</dbReference>